<evidence type="ECO:0000259" key="1">
    <source>
        <dbReference type="PROSITE" id="PS50943"/>
    </source>
</evidence>
<dbReference type="EMBL" id="CP017704">
    <property type="protein sequence ID" value="ASS95332.1"/>
    <property type="molecule type" value="Genomic_DNA"/>
</dbReference>
<dbReference type="InterPro" id="IPR011990">
    <property type="entry name" value="TPR-like_helical_dom_sf"/>
</dbReference>
<protein>
    <submittedName>
        <fullName evidence="2">Transcriptional regulator</fullName>
    </submittedName>
</protein>
<dbReference type="GO" id="GO:0003677">
    <property type="term" value="F:DNA binding"/>
    <property type="evidence" value="ECO:0007669"/>
    <property type="project" value="InterPro"/>
</dbReference>
<dbReference type="Proteomes" id="UP000214618">
    <property type="component" value="Chromosome"/>
</dbReference>
<reference evidence="2 3" key="1">
    <citation type="submission" date="2016-10" db="EMBL/GenBank/DDBJ databases">
        <title>The whole genome sequencing and assembly of Bacillus simplex DSM 1321 strain.</title>
        <authorList>
            <person name="Park M.-K."/>
            <person name="Lee Y.-J."/>
            <person name="Yi H."/>
            <person name="Bahn Y.-S."/>
            <person name="Kim J.F."/>
            <person name="Lee D.-W."/>
        </authorList>
    </citation>
    <scope>NUCLEOTIDE SEQUENCE [LARGE SCALE GENOMIC DNA]</scope>
    <source>
        <strain evidence="2 3">DSM 1321</strain>
    </source>
</reference>
<dbReference type="PROSITE" id="PS50943">
    <property type="entry name" value="HTH_CROC1"/>
    <property type="match status" value="1"/>
</dbReference>
<dbReference type="InterPro" id="IPR010982">
    <property type="entry name" value="Lambda_DNA-bd_dom_sf"/>
</dbReference>
<dbReference type="OrthoDB" id="252257at2"/>
<dbReference type="AlphaFoldDB" id="A0A223EJA1"/>
<evidence type="ECO:0000313" key="3">
    <source>
        <dbReference type="Proteomes" id="UP000214618"/>
    </source>
</evidence>
<dbReference type="SUPFAM" id="SSF48452">
    <property type="entry name" value="TPR-like"/>
    <property type="match status" value="1"/>
</dbReference>
<name>A0A223EJA1_9BACI</name>
<proteinExistence type="predicted"/>
<gene>
    <name evidence="2" type="ORF">BS1321_16285</name>
</gene>
<dbReference type="CDD" id="cd00093">
    <property type="entry name" value="HTH_XRE"/>
    <property type="match status" value="1"/>
</dbReference>
<sequence>MIEGKLIKFYREKAGLTQGQLCGGICSVTHLSKIERGITDYSGEITHLLSQRLNICLDDEFVRYHNLQKKLKLWHDTFVMQQSKESEILKDEIEKETLIQLPDFQVFYQLLSARYYLSNYQLETALLIIQNLQKNESSFSPQDRNMLKNVLGMYYFHNGQYRDCIQILTSIDQSQYNHFEYYYHLALAYHLIHSNIISYYYAEKVLDYFQKTLNVIRIIDTETIMLLQLNAKELHDFEETKERYEQLIRTCDTINEIDRKSKLLNNLAFELYRRKKYKEASELYTEAMELIDEKVPHYLTALDGYINTCYKGKLLSFEILLELAHKGLRIAKSTKSYNWIFFELHLYQLNHEEDDYYHFIETTALPFFKNMGFTMFIEHYEKKLFHFYNRIGAVQKALDLANSYIQGRKSYYDHE</sequence>
<evidence type="ECO:0000313" key="2">
    <source>
        <dbReference type="EMBL" id="ASS95332.1"/>
    </source>
</evidence>
<dbReference type="RefSeq" id="WP_063236395.1">
    <property type="nucleotide sequence ID" value="NZ_BCVO01000049.1"/>
</dbReference>
<dbReference type="InterPro" id="IPR001387">
    <property type="entry name" value="Cro/C1-type_HTH"/>
</dbReference>
<dbReference type="SMART" id="SM00530">
    <property type="entry name" value="HTH_XRE"/>
    <property type="match status" value="1"/>
</dbReference>
<accession>A0A223EJA1</accession>
<dbReference type="GeneID" id="56474320"/>
<dbReference type="Gene3D" id="1.10.260.40">
    <property type="entry name" value="lambda repressor-like DNA-binding domains"/>
    <property type="match status" value="1"/>
</dbReference>
<organism evidence="2 3">
    <name type="scientific">Peribacillus simplex NBRC 15720 = DSM 1321</name>
    <dbReference type="NCBI Taxonomy" id="1349754"/>
    <lineage>
        <taxon>Bacteria</taxon>
        <taxon>Bacillati</taxon>
        <taxon>Bacillota</taxon>
        <taxon>Bacilli</taxon>
        <taxon>Bacillales</taxon>
        <taxon>Bacillaceae</taxon>
        <taxon>Peribacillus</taxon>
    </lineage>
</organism>
<feature type="domain" description="HTH cro/C1-type" evidence="1">
    <location>
        <begin position="7"/>
        <end position="61"/>
    </location>
</feature>
<dbReference type="SUPFAM" id="SSF47413">
    <property type="entry name" value="lambda repressor-like DNA-binding domains"/>
    <property type="match status" value="1"/>
</dbReference>
<dbReference type="Gene3D" id="1.25.40.10">
    <property type="entry name" value="Tetratricopeptide repeat domain"/>
    <property type="match status" value="1"/>
</dbReference>